<dbReference type="Proteomes" id="UP000694562">
    <property type="component" value="Unplaced"/>
</dbReference>
<dbReference type="OMA" id="MRASSMH"/>
<keyword evidence="2" id="KW-1185">Reference proteome</keyword>
<evidence type="ECO:0000313" key="2">
    <source>
        <dbReference type="Proteomes" id="UP000694562"/>
    </source>
</evidence>
<organism evidence="1 2">
    <name type="scientific">Falco tinnunculus</name>
    <name type="common">Common kestrel</name>
    <dbReference type="NCBI Taxonomy" id="100819"/>
    <lineage>
        <taxon>Eukaryota</taxon>
        <taxon>Metazoa</taxon>
        <taxon>Chordata</taxon>
        <taxon>Craniata</taxon>
        <taxon>Vertebrata</taxon>
        <taxon>Euteleostomi</taxon>
        <taxon>Archelosauria</taxon>
        <taxon>Archosauria</taxon>
        <taxon>Dinosauria</taxon>
        <taxon>Saurischia</taxon>
        <taxon>Theropoda</taxon>
        <taxon>Coelurosauria</taxon>
        <taxon>Aves</taxon>
        <taxon>Neognathae</taxon>
        <taxon>Neoaves</taxon>
        <taxon>Telluraves</taxon>
        <taxon>Australaves</taxon>
        <taxon>Falconiformes</taxon>
        <taxon>Falconidae</taxon>
        <taxon>Falco</taxon>
    </lineage>
</organism>
<dbReference type="Ensembl" id="ENSFTIT00000007512.1">
    <property type="protein sequence ID" value="ENSFTIP00000007199.1"/>
    <property type="gene ID" value="ENSFTIG00000004913.1"/>
</dbReference>
<protein>
    <submittedName>
        <fullName evidence="1">Uncharacterized protein</fullName>
    </submittedName>
</protein>
<dbReference type="OrthoDB" id="9838367at2759"/>
<proteinExistence type="predicted"/>
<evidence type="ECO:0000313" key="1">
    <source>
        <dbReference type="Ensembl" id="ENSFTIP00000007199.1"/>
    </source>
</evidence>
<dbReference type="AlphaFoldDB" id="A0A8C4XLU5"/>
<name>A0A8C4XLU5_FALTI</name>
<sequence length="59" mass="6260">MDRTAVAKMGAVASASVCALVGGVVLAQYIFTMKKKTGRKTKIIEMVLGPKKNSAVRFS</sequence>
<reference evidence="1" key="2">
    <citation type="submission" date="2025-09" db="UniProtKB">
        <authorList>
            <consortium name="Ensembl"/>
        </authorList>
    </citation>
    <scope>IDENTIFICATION</scope>
</reference>
<accession>A0A8C4XLU5</accession>
<reference evidence="1" key="1">
    <citation type="submission" date="2025-08" db="UniProtKB">
        <authorList>
            <consortium name="Ensembl"/>
        </authorList>
    </citation>
    <scope>IDENTIFICATION</scope>
</reference>